<reference evidence="1 2" key="1">
    <citation type="submission" date="2018-04" db="EMBL/GenBank/DDBJ databases">
        <title>Genomic Encyclopedia of Type Strains, Phase III (KMG-III): the genomes of soil and plant-associated and newly described type strains.</title>
        <authorList>
            <person name="Whitman W."/>
        </authorList>
    </citation>
    <scope>NUCLEOTIDE SEQUENCE [LARGE SCALE GENOMIC DNA]</scope>
    <source>
        <strain evidence="1 2">MA-olki</strain>
    </source>
</reference>
<evidence type="ECO:0000313" key="1">
    <source>
        <dbReference type="EMBL" id="PTW48116.1"/>
    </source>
</evidence>
<dbReference type="RefSeq" id="WP_107953112.1">
    <property type="nucleotide sequence ID" value="NZ_QAYE01000002.1"/>
</dbReference>
<proteinExistence type="predicted"/>
<dbReference type="AlphaFoldDB" id="A0A2T5U9C6"/>
<dbReference type="GeneID" id="91005239"/>
<name>A0A2T5U9C6_9SPHN</name>
<evidence type="ECO:0008006" key="3">
    <source>
        <dbReference type="Google" id="ProtNLM"/>
    </source>
</evidence>
<evidence type="ECO:0000313" key="2">
    <source>
        <dbReference type="Proteomes" id="UP000244013"/>
    </source>
</evidence>
<protein>
    <recommendedName>
        <fullName evidence="3">GCN5-related N-acetyltransferase</fullName>
    </recommendedName>
</protein>
<comment type="caution">
    <text evidence="1">The sequence shown here is derived from an EMBL/GenBank/DDBJ whole genome shotgun (WGS) entry which is preliminary data.</text>
</comment>
<dbReference type="Proteomes" id="UP000244013">
    <property type="component" value="Unassembled WGS sequence"/>
</dbReference>
<sequence length="107" mass="12082">MESGDRPAAEARWLKLTRKSLPAVARARRWPVEADHCFQRIFLDTACDGVWYDRIPGRPAYAHADRALLDRAIALAEAALADEVDLAALNRRSLTWRRKRTVPLTGS</sequence>
<organism evidence="1 2">
    <name type="scientific">Sphingomonas faeni</name>
    <dbReference type="NCBI Taxonomy" id="185950"/>
    <lineage>
        <taxon>Bacteria</taxon>
        <taxon>Pseudomonadati</taxon>
        <taxon>Pseudomonadota</taxon>
        <taxon>Alphaproteobacteria</taxon>
        <taxon>Sphingomonadales</taxon>
        <taxon>Sphingomonadaceae</taxon>
        <taxon>Sphingomonas</taxon>
    </lineage>
</organism>
<gene>
    <name evidence="1" type="ORF">C8J25_102205</name>
</gene>
<accession>A0A2T5U9C6</accession>
<dbReference type="EMBL" id="QAYE01000002">
    <property type="protein sequence ID" value="PTW48116.1"/>
    <property type="molecule type" value="Genomic_DNA"/>
</dbReference>
<dbReference type="OrthoDB" id="281270at2"/>